<reference evidence="1 4" key="1">
    <citation type="submission" date="2021-07" db="EMBL/GenBank/DDBJ databases">
        <title>Whole genome sequencing of carbapenem-resistant Pseudomonas spp. isolated in Japan.</title>
        <authorList>
            <person name="Suzuki M."/>
            <person name="Maehana S."/>
            <person name="Kitasato H."/>
        </authorList>
    </citation>
    <scope>NUCLEOTIDE SEQUENCE</scope>
    <source>
        <strain evidence="1">KAM435</strain>
        <strain evidence="2 4">KAM436</strain>
    </source>
</reference>
<evidence type="ECO:0000313" key="1">
    <source>
        <dbReference type="EMBL" id="GIZ90655.1"/>
    </source>
</evidence>
<dbReference type="EMBL" id="BPMS01000030">
    <property type="protein sequence ID" value="GIZ90655.1"/>
    <property type="molecule type" value="Genomic_DNA"/>
</dbReference>
<proteinExistence type="predicted"/>
<evidence type="ECO:0000313" key="2">
    <source>
        <dbReference type="EMBL" id="GIZ95025.1"/>
    </source>
</evidence>
<dbReference type="Proteomes" id="UP000887228">
    <property type="component" value="Unassembled WGS sequence"/>
</dbReference>
<sequence length="130" mass="13987">MTEPLIELKVDRDSVCAGDDCQSHMALFSVSAETALTEVLNLAQKACSLAGIAGGNATWLIDTQGYGKGCVGVVAQQWAEPKLITEQNITAGQIWNSSKGTLFFRYWCQSNPNAVFEAIKSGGELPPRYS</sequence>
<organism evidence="1 3">
    <name type="scientific">Aquipseudomonas alcaligenes</name>
    <name type="common">Pseudomonas alcaligenes</name>
    <dbReference type="NCBI Taxonomy" id="43263"/>
    <lineage>
        <taxon>Bacteria</taxon>
        <taxon>Pseudomonadati</taxon>
        <taxon>Pseudomonadota</taxon>
        <taxon>Gammaproteobacteria</taxon>
        <taxon>Pseudomonadales</taxon>
        <taxon>Pseudomonadaceae</taxon>
        <taxon>Aquipseudomonas</taxon>
    </lineage>
</organism>
<evidence type="ECO:0000313" key="4">
    <source>
        <dbReference type="Proteomes" id="UP000887228"/>
    </source>
</evidence>
<dbReference type="Proteomes" id="UP000887212">
    <property type="component" value="Unassembled WGS sequence"/>
</dbReference>
<dbReference type="EMBL" id="BPMT01000028">
    <property type="protein sequence ID" value="GIZ95025.1"/>
    <property type="molecule type" value="Genomic_DNA"/>
</dbReference>
<name>A0AA37CMD2_AQUAC</name>
<comment type="caution">
    <text evidence="1">The sequence shown here is derived from an EMBL/GenBank/DDBJ whole genome shotgun (WGS) entry which is preliminary data.</text>
</comment>
<gene>
    <name evidence="1" type="ORF">KAM435_39820</name>
    <name evidence="2" type="ORF">KAM436_39930</name>
</gene>
<accession>A0AA37CMD2</accession>
<dbReference type="RefSeq" id="WP_203787912.1">
    <property type="nucleotide sequence ID" value="NZ_AP024354.1"/>
</dbReference>
<dbReference type="AlphaFoldDB" id="A0AA37CMD2"/>
<protein>
    <submittedName>
        <fullName evidence="1">Uncharacterized protein</fullName>
    </submittedName>
</protein>
<evidence type="ECO:0000313" key="3">
    <source>
        <dbReference type="Proteomes" id="UP000887212"/>
    </source>
</evidence>